<dbReference type="Ensembl" id="ENSPPAT00000030674.1">
    <property type="protein sequence ID" value="ENSPPAP00000008041.1"/>
    <property type="gene ID" value="ENSPPAG00000027256.1"/>
</dbReference>
<evidence type="ECO:0000313" key="1">
    <source>
        <dbReference type="Ensembl" id="ENSPPAP00000008041.1"/>
    </source>
</evidence>
<dbReference type="SMART" id="SM00185">
    <property type="entry name" value="ARM"/>
    <property type="match status" value="3"/>
</dbReference>
<dbReference type="InterPro" id="IPR042856">
    <property type="entry name" value="RSP14"/>
</dbReference>
<dbReference type="Gene3D" id="1.25.10.10">
    <property type="entry name" value="Leucine-rich Repeat Variant"/>
    <property type="match status" value="2"/>
</dbReference>
<dbReference type="OrthoDB" id="409644at2759"/>
<dbReference type="GeneID" id="100973563"/>
<dbReference type="AlphaFoldDB" id="A0A2R8ZW18"/>
<organism evidence="1 2">
    <name type="scientific">Pan paniscus</name>
    <name type="common">Pygmy chimpanzee</name>
    <name type="synonym">Bonobo</name>
    <dbReference type="NCBI Taxonomy" id="9597"/>
    <lineage>
        <taxon>Eukaryota</taxon>
        <taxon>Metazoa</taxon>
        <taxon>Chordata</taxon>
        <taxon>Craniata</taxon>
        <taxon>Vertebrata</taxon>
        <taxon>Euteleostomi</taxon>
        <taxon>Mammalia</taxon>
        <taxon>Eutheria</taxon>
        <taxon>Euarchontoglires</taxon>
        <taxon>Primates</taxon>
        <taxon>Haplorrhini</taxon>
        <taxon>Catarrhini</taxon>
        <taxon>Hominidae</taxon>
        <taxon>Pan</taxon>
    </lineage>
</organism>
<dbReference type="CTD" id="27156"/>
<dbReference type="EMBL" id="AJFE02017574">
    <property type="status" value="NOT_ANNOTATED_CDS"/>
    <property type="molecule type" value="Genomic_DNA"/>
</dbReference>
<dbReference type="GO" id="GO:0001534">
    <property type="term" value="C:radial spoke"/>
    <property type="evidence" value="ECO:0007669"/>
    <property type="project" value="Ensembl"/>
</dbReference>
<accession>A0A2R8ZW18</accession>
<reference evidence="1 2" key="1">
    <citation type="journal article" date="2012" name="Nature">
        <title>The bonobo genome compared with the chimpanzee and human genomes.</title>
        <authorList>
            <person name="Prufer K."/>
            <person name="Munch K."/>
            <person name="Hellmann I."/>
            <person name="Akagi K."/>
            <person name="Miller J.R."/>
            <person name="Walenz B."/>
            <person name="Koren S."/>
            <person name="Sutton G."/>
            <person name="Kodira C."/>
            <person name="Winer R."/>
            <person name="Knight J.R."/>
            <person name="Mullikin J.C."/>
            <person name="Meader S.J."/>
            <person name="Ponting C.P."/>
            <person name="Lunter G."/>
            <person name="Higashino S."/>
            <person name="Hobolth A."/>
            <person name="Dutheil J."/>
            <person name="Karakoc E."/>
            <person name="Alkan C."/>
            <person name="Sajjadian S."/>
            <person name="Catacchio C.R."/>
            <person name="Ventura M."/>
            <person name="Marques-Bonet T."/>
            <person name="Eichler E.E."/>
            <person name="Andre C."/>
            <person name="Atencia R."/>
            <person name="Mugisha L."/>
            <person name="Junhold J."/>
            <person name="Patterson N."/>
            <person name="Siebauer M."/>
            <person name="Good J.M."/>
            <person name="Fischer A."/>
            <person name="Ptak S.E."/>
            <person name="Lachmann M."/>
            <person name="Symer D.E."/>
            <person name="Mailund T."/>
            <person name="Schierup M.H."/>
            <person name="Andres A.M."/>
            <person name="Kelso J."/>
            <person name="Paabo S."/>
        </authorList>
    </citation>
    <scope>NUCLEOTIDE SEQUENCE [LARGE SCALE GENOMIC DNA]</scope>
</reference>
<protein>
    <submittedName>
        <fullName evidence="1">Radial spoke head 14 homolog</fullName>
    </submittedName>
</protein>
<dbReference type="InterPro" id="IPR011989">
    <property type="entry name" value="ARM-like"/>
</dbReference>
<reference evidence="1" key="3">
    <citation type="submission" date="2025-09" db="UniProtKB">
        <authorList>
            <consortium name="Ensembl"/>
        </authorList>
    </citation>
    <scope>IDENTIFICATION</scope>
</reference>
<dbReference type="OMA" id="VWQHDVI"/>
<dbReference type="SUPFAM" id="SSF48371">
    <property type="entry name" value="ARM repeat"/>
    <property type="match status" value="1"/>
</dbReference>
<dbReference type="Bgee" id="ENSPPAG00000027256">
    <property type="expression patterns" value="Expressed in testis and 2 other cell types or tissues"/>
</dbReference>
<dbReference type="PANTHER" id="PTHR15599">
    <property type="entry name" value="RTDR1"/>
    <property type="match status" value="1"/>
</dbReference>
<dbReference type="PANTHER" id="PTHR15599:SF1">
    <property type="entry name" value="RADIAL SPOKE HEAD 14 HOMOLOG"/>
    <property type="match status" value="1"/>
</dbReference>
<dbReference type="GeneTree" id="ENSGT00500000044989"/>
<reference evidence="1" key="2">
    <citation type="submission" date="2025-08" db="UniProtKB">
        <authorList>
            <consortium name="Ensembl"/>
        </authorList>
    </citation>
    <scope>IDENTIFICATION</scope>
</reference>
<keyword evidence="2" id="KW-1185">Reference proteome</keyword>
<dbReference type="EMBL" id="AJFE02017572">
    <property type="status" value="NOT_ANNOTATED_CDS"/>
    <property type="molecule type" value="Genomic_DNA"/>
</dbReference>
<dbReference type="Pfam" id="PF13646">
    <property type="entry name" value="HEAT_2"/>
    <property type="match status" value="1"/>
</dbReference>
<dbReference type="STRING" id="9597.ENSPPAP00000008041"/>
<dbReference type="Proteomes" id="UP000240080">
    <property type="component" value="Chromosome 22"/>
</dbReference>
<name>A0A2R8ZW18_PANPA</name>
<dbReference type="EMBL" id="AJFE02017573">
    <property type="status" value="NOT_ANNOTATED_CDS"/>
    <property type="molecule type" value="Genomic_DNA"/>
</dbReference>
<proteinExistence type="predicted"/>
<dbReference type="InterPro" id="IPR000225">
    <property type="entry name" value="Armadillo"/>
</dbReference>
<dbReference type="InterPro" id="IPR016024">
    <property type="entry name" value="ARM-type_fold"/>
</dbReference>
<gene>
    <name evidence="1" type="primary">RSPH14</name>
</gene>
<evidence type="ECO:0000313" key="2">
    <source>
        <dbReference type="Proteomes" id="UP000240080"/>
    </source>
</evidence>
<dbReference type="RefSeq" id="XP_003806438.1">
    <property type="nucleotide sequence ID" value="XM_003806390.4"/>
</dbReference>
<sequence length="348" mass="38641">MAHSHNSLELPININATQITTAYGHRALPKLKEELQSEDLQTRQKALMALCDLMHDPECIYKAMNIGCMENLKALLKDSNSMVRIKTTEVLYITASHSVGRYAFLEHDIVLALSFLLNDPSPVCRGNLYKAYMQLVQVPRGAQEIISKGLISSLVWKLQVEVEEEEFQEFILDTLVLCLQEDATEALGSNVVLVLKQKLLSANQNIRSKAARALLNVSISREGKKQVCHFDVIPILVHLLKDPVEHVKSNAAGALMFATVITEGKYAALEAQAISPLLELLHSPMTIARLNATKALTMLAEAPEGRKALQTHVPTFRAMEVETYEKPQVAEALQRAARIAISVIEFKP</sequence>
<dbReference type="KEGG" id="pps:100973563"/>